<comment type="caution">
    <text evidence="1">The sequence shown here is derived from an EMBL/GenBank/DDBJ whole genome shotgun (WGS) entry which is preliminary data.</text>
</comment>
<dbReference type="AlphaFoldDB" id="A0A8T2RFJ8"/>
<name>A0A8T2RFJ8_CERRI</name>
<accession>A0A8T2RFJ8</accession>
<evidence type="ECO:0000313" key="1">
    <source>
        <dbReference type="EMBL" id="KAH7295206.1"/>
    </source>
</evidence>
<organism evidence="1 2">
    <name type="scientific">Ceratopteris richardii</name>
    <name type="common">Triangle waterfern</name>
    <dbReference type="NCBI Taxonomy" id="49495"/>
    <lineage>
        <taxon>Eukaryota</taxon>
        <taxon>Viridiplantae</taxon>
        <taxon>Streptophyta</taxon>
        <taxon>Embryophyta</taxon>
        <taxon>Tracheophyta</taxon>
        <taxon>Polypodiopsida</taxon>
        <taxon>Polypodiidae</taxon>
        <taxon>Polypodiales</taxon>
        <taxon>Pteridineae</taxon>
        <taxon>Pteridaceae</taxon>
        <taxon>Parkerioideae</taxon>
        <taxon>Ceratopteris</taxon>
    </lineage>
</organism>
<protein>
    <submittedName>
        <fullName evidence="1">Uncharacterized protein</fullName>
    </submittedName>
</protein>
<reference evidence="1 2" key="1">
    <citation type="submission" date="2021-08" db="EMBL/GenBank/DDBJ databases">
        <title>WGS assembly of Ceratopteris richardii.</title>
        <authorList>
            <person name="Marchant D.B."/>
            <person name="Chen G."/>
            <person name="Jenkins J."/>
            <person name="Shu S."/>
            <person name="Leebens-Mack J."/>
            <person name="Grimwood J."/>
            <person name="Schmutz J."/>
            <person name="Soltis P."/>
            <person name="Soltis D."/>
            <person name="Chen Z.-H."/>
        </authorList>
    </citation>
    <scope>NUCLEOTIDE SEQUENCE [LARGE SCALE GENOMIC DNA]</scope>
    <source>
        <strain evidence="1">Whitten #5841</strain>
        <tissue evidence="1">Leaf</tissue>
    </source>
</reference>
<evidence type="ECO:0000313" key="2">
    <source>
        <dbReference type="Proteomes" id="UP000825935"/>
    </source>
</evidence>
<keyword evidence="2" id="KW-1185">Reference proteome</keyword>
<proteinExistence type="predicted"/>
<dbReference type="Proteomes" id="UP000825935">
    <property type="component" value="Chromosome 27"/>
</dbReference>
<sequence>MVTRQIFHIPDYASFTLRTWPLDTLCQEAMKSKTLVPA</sequence>
<dbReference type="EMBL" id="CM035432">
    <property type="protein sequence ID" value="KAH7295206.1"/>
    <property type="molecule type" value="Genomic_DNA"/>
</dbReference>
<gene>
    <name evidence="1" type="ORF">KP509_27G037000</name>
</gene>